<dbReference type="Gene3D" id="3.30.160.60">
    <property type="entry name" value="Classic Zinc Finger"/>
    <property type="match status" value="1"/>
</dbReference>
<feature type="compositionally biased region" description="Low complexity" evidence="9">
    <location>
        <begin position="295"/>
        <end position="304"/>
    </location>
</feature>
<dbReference type="Pfam" id="PF12171">
    <property type="entry name" value="zf-C2H2_jaz"/>
    <property type="match status" value="1"/>
</dbReference>
<evidence type="ECO:0000256" key="4">
    <source>
        <dbReference type="ARBA" id="ARBA00022741"/>
    </source>
</evidence>
<evidence type="ECO:0000256" key="8">
    <source>
        <dbReference type="RuleBase" id="RU003785"/>
    </source>
</evidence>
<dbReference type="GeneID" id="13446896"/>
<dbReference type="GO" id="GO:0006400">
    <property type="term" value="P:tRNA modification"/>
    <property type="evidence" value="ECO:0007669"/>
    <property type="project" value="TreeGrafter"/>
</dbReference>
<feature type="compositionally biased region" description="Basic and acidic residues" evidence="9">
    <location>
        <begin position="245"/>
        <end position="264"/>
    </location>
</feature>
<dbReference type="Gene3D" id="1.10.20.140">
    <property type="match status" value="1"/>
</dbReference>
<keyword evidence="2 8" id="KW-0808">Transferase</keyword>
<dbReference type="Proteomes" id="UP000007494">
    <property type="component" value="Chromosome XI"/>
</dbReference>
<dbReference type="NCBIfam" id="TIGR00174">
    <property type="entry name" value="miaA"/>
    <property type="match status" value="1"/>
</dbReference>
<keyword evidence="6" id="KW-0862">Zinc</keyword>
<dbReference type="AlphaFoldDB" id="F0VN85"/>
<evidence type="ECO:0000256" key="2">
    <source>
        <dbReference type="ARBA" id="ARBA00022679"/>
    </source>
</evidence>
<dbReference type="GO" id="GO:0005524">
    <property type="term" value="F:ATP binding"/>
    <property type="evidence" value="ECO:0007669"/>
    <property type="project" value="UniProtKB-KW"/>
</dbReference>
<dbReference type="SUPFAM" id="SSF57667">
    <property type="entry name" value="beta-beta-alpha zinc fingers"/>
    <property type="match status" value="1"/>
</dbReference>
<dbReference type="OrthoDB" id="775260at2759"/>
<name>F0VN85_NEOCL</name>
<feature type="domain" description="Zinc finger double-stranded RNA binding" evidence="10">
    <location>
        <begin position="399"/>
        <end position="422"/>
    </location>
</feature>
<evidence type="ECO:0000259" key="10">
    <source>
        <dbReference type="Pfam" id="PF12171"/>
    </source>
</evidence>
<comment type="similarity">
    <text evidence="1 8">Belongs to the IPP transferase family.</text>
</comment>
<evidence type="ECO:0000256" key="7">
    <source>
        <dbReference type="ARBA" id="ARBA00022840"/>
    </source>
</evidence>
<dbReference type="InterPro" id="IPR018022">
    <property type="entry name" value="IPT"/>
</dbReference>
<dbReference type="eggNOG" id="KOG1384">
    <property type="taxonomic scope" value="Eukaryota"/>
</dbReference>
<dbReference type="PANTHER" id="PTHR11088">
    <property type="entry name" value="TRNA DIMETHYLALLYLTRANSFERASE"/>
    <property type="match status" value="1"/>
</dbReference>
<feature type="region of interest" description="Disordered" evidence="9">
    <location>
        <begin position="227"/>
        <end position="268"/>
    </location>
</feature>
<sequence>MQRQGQAAEIISADSMQVYRGCDIATAKASVEERKLVPHHLLDICDVDAHFSVLRFLHLATGTIDALHARGVLPIVVGGTQLYLQHLLWRSLLDRYPPEDSDSEKQDQTGRSGSSLERFSTETLYVELKNLDPERAAQLHPRDRRRIIRSIETTQSTGVPHSELMRREREASIQEGLRYPSCILWLDCRDEDIHRRRLDKRVDQMLQAGLLRECEWLLDALGLPDERGQSSANCRGGDAENPDPDSERVEGRQETGRELERQKVQDQQGLSLCGKALLRHSDAGEGTARVETEGDTPGEAAAPDAGEEKRLPGVLQSIGENARSWSSDVYDPALRIVQDFLKGVPFKEDHPQAAAAHLSEKEKAKRERLKVLSAHGPGVSSAVGKDPWLDGGLNRPRTCTLCSRTCFGESDWHDHLKSKAHRARTKRESAARKSFEVDTAPKTKATETA</sequence>
<dbReference type="InterPro" id="IPR022755">
    <property type="entry name" value="Znf_C2H2_jaz"/>
</dbReference>
<dbReference type="RefSeq" id="XP_003885209.1">
    <property type="nucleotide sequence ID" value="XM_003885160.1"/>
</dbReference>
<protein>
    <recommendedName>
        <fullName evidence="10">Zinc finger double-stranded RNA binding domain-containing protein</fullName>
    </recommendedName>
</protein>
<evidence type="ECO:0000256" key="9">
    <source>
        <dbReference type="SAM" id="MobiDB-lite"/>
    </source>
</evidence>
<feature type="compositionally biased region" description="Basic and acidic residues" evidence="9">
    <location>
        <begin position="426"/>
        <end position="449"/>
    </location>
</feature>
<dbReference type="GO" id="GO:0052381">
    <property type="term" value="F:tRNA dimethylallyltransferase activity"/>
    <property type="evidence" value="ECO:0007669"/>
    <property type="project" value="InterPro"/>
</dbReference>
<dbReference type="VEuPathDB" id="ToxoDB:NCLIV_056050"/>
<dbReference type="PANTHER" id="PTHR11088:SF89">
    <property type="entry name" value="TRNA DIMETHYLALLYLTRANSFERASE"/>
    <property type="match status" value="1"/>
</dbReference>
<feature type="region of interest" description="Disordered" evidence="9">
    <location>
        <begin position="417"/>
        <end position="449"/>
    </location>
</feature>
<evidence type="ECO:0000313" key="12">
    <source>
        <dbReference type="Proteomes" id="UP000007494"/>
    </source>
</evidence>
<evidence type="ECO:0000256" key="6">
    <source>
        <dbReference type="ARBA" id="ARBA00022833"/>
    </source>
</evidence>
<dbReference type="Gene3D" id="3.40.50.300">
    <property type="entry name" value="P-loop containing nucleotide triphosphate hydrolases"/>
    <property type="match status" value="1"/>
</dbReference>
<dbReference type="InParanoid" id="F0VN85"/>
<dbReference type="Pfam" id="PF01715">
    <property type="entry name" value="IPPT"/>
    <property type="match status" value="1"/>
</dbReference>
<evidence type="ECO:0000313" key="11">
    <source>
        <dbReference type="EMBL" id="CBZ55181.1"/>
    </source>
</evidence>
<organism evidence="11 12">
    <name type="scientific">Neospora caninum (strain Liverpool)</name>
    <dbReference type="NCBI Taxonomy" id="572307"/>
    <lineage>
        <taxon>Eukaryota</taxon>
        <taxon>Sar</taxon>
        <taxon>Alveolata</taxon>
        <taxon>Apicomplexa</taxon>
        <taxon>Conoidasida</taxon>
        <taxon>Coccidia</taxon>
        <taxon>Eucoccidiorida</taxon>
        <taxon>Eimeriorina</taxon>
        <taxon>Sarcocystidae</taxon>
        <taxon>Neospora</taxon>
    </lineage>
</organism>
<accession>F0VN85</accession>
<dbReference type="GO" id="GO:0005739">
    <property type="term" value="C:mitochondrion"/>
    <property type="evidence" value="ECO:0007669"/>
    <property type="project" value="TreeGrafter"/>
</dbReference>
<keyword evidence="4 8" id="KW-0547">Nucleotide-binding</keyword>
<dbReference type="InterPro" id="IPR027417">
    <property type="entry name" value="P-loop_NTPase"/>
</dbReference>
<dbReference type="GO" id="GO:0008270">
    <property type="term" value="F:zinc ion binding"/>
    <property type="evidence" value="ECO:0007669"/>
    <property type="project" value="UniProtKB-KW"/>
</dbReference>
<evidence type="ECO:0000256" key="1">
    <source>
        <dbReference type="ARBA" id="ARBA00005842"/>
    </source>
</evidence>
<evidence type="ECO:0000256" key="3">
    <source>
        <dbReference type="ARBA" id="ARBA00022723"/>
    </source>
</evidence>
<keyword evidence="3" id="KW-0479">Metal-binding</keyword>
<dbReference type="InterPro" id="IPR036236">
    <property type="entry name" value="Znf_C2H2_sf"/>
</dbReference>
<feature type="region of interest" description="Disordered" evidence="9">
    <location>
        <begin position="283"/>
        <end position="310"/>
    </location>
</feature>
<keyword evidence="12" id="KW-1185">Reference proteome</keyword>
<reference evidence="12" key="1">
    <citation type="journal article" date="2012" name="PLoS Pathog.">
        <title>Comparative genomics of the apicomplexan parasites Toxoplasma gondii and Neospora caninum: Coccidia differing in host range and transmission strategy.</title>
        <authorList>
            <person name="Reid A.J."/>
            <person name="Vermont S.J."/>
            <person name="Cotton J.A."/>
            <person name="Harris D."/>
            <person name="Hill-Cawthorne G.A."/>
            <person name="Konen-Waisman S."/>
            <person name="Latham S.M."/>
            <person name="Mourier T."/>
            <person name="Norton R."/>
            <person name="Quail M.A."/>
            <person name="Sanders M."/>
            <person name="Shanmugam D."/>
            <person name="Sohal A."/>
            <person name="Wasmuth J.D."/>
            <person name="Brunk B."/>
            <person name="Grigg M.E."/>
            <person name="Howard J.C."/>
            <person name="Parkinson J."/>
            <person name="Roos D.S."/>
            <person name="Trees A.J."/>
            <person name="Berriman M."/>
            <person name="Pain A."/>
            <person name="Wastling J.M."/>
        </authorList>
    </citation>
    <scope>NUCLEOTIDE SEQUENCE [LARGE SCALE GENOMIC DNA]</scope>
    <source>
        <strain evidence="12">Liverpool</strain>
    </source>
</reference>
<evidence type="ECO:0000256" key="5">
    <source>
        <dbReference type="ARBA" id="ARBA00022771"/>
    </source>
</evidence>
<dbReference type="InterPro" id="IPR039657">
    <property type="entry name" value="Dimethylallyltransferase"/>
</dbReference>
<gene>
    <name evidence="11" type="ORF">NCLIV_056050</name>
</gene>
<keyword evidence="5" id="KW-0863">Zinc-finger</keyword>
<keyword evidence="7 8" id="KW-0067">ATP-binding</keyword>
<dbReference type="SUPFAM" id="SSF52540">
    <property type="entry name" value="P-loop containing nucleoside triphosphate hydrolases"/>
    <property type="match status" value="1"/>
</dbReference>
<dbReference type="EMBL" id="FR823392">
    <property type="protein sequence ID" value="CBZ55181.1"/>
    <property type="molecule type" value="Genomic_DNA"/>
</dbReference>
<feature type="compositionally biased region" description="Basic and acidic residues" evidence="9">
    <location>
        <begin position="283"/>
        <end position="292"/>
    </location>
</feature>
<proteinExistence type="inferred from homology"/>